<name>A0A813EN06_POLGL</name>
<evidence type="ECO:0000313" key="2">
    <source>
        <dbReference type="EMBL" id="CAE8599756.1"/>
    </source>
</evidence>
<feature type="compositionally biased region" description="Polar residues" evidence="1">
    <location>
        <begin position="230"/>
        <end position="240"/>
    </location>
</feature>
<accession>A0A813EN06</accession>
<dbReference type="EMBL" id="CAJNNV010011456">
    <property type="protein sequence ID" value="CAE8599756.1"/>
    <property type="molecule type" value="Genomic_DNA"/>
</dbReference>
<evidence type="ECO:0000256" key="1">
    <source>
        <dbReference type="SAM" id="MobiDB-lite"/>
    </source>
</evidence>
<feature type="compositionally biased region" description="Low complexity" evidence="1">
    <location>
        <begin position="288"/>
        <end position="316"/>
    </location>
</feature>
<reference evidence="2" key="1">
    <citation type="submission" date="2021-02" db="EMBL/GenBank/DDBJ databases">
        <authorList>
            <person name="Dougan E. K."/>
            <person name="Rhodes N."/>
            <person name="Thang M."/>
            <person name="Chan C."/>
        </authorList>
    </citation>
    <scope>NUCLEOTIDE SEQUENCE</scope>
</reference>
<comment type="caution">
    <text evidence="2">The sequence shown here is derived from an EMBL/GenBank/DDBJ whole genome shotgun (WGS) entry which is preliminary data.</text>
</comment>
<dbReference type="InterPro" id="IPR020339">
    <property type="entry name" value="C20orf85-like"/>
</dbReference>
<dbReference type="AlphaFoldDB" id="A0A813EN06"/>
<feature type="region of interest" description="Disordered" evidence="1">
    <location>
        <begin position="413"/>
        <end position="477"/>
    </location>
</feature>
<keyword evidence="3" id="KW-1185">Reference proteome</keyword>
<feature type="compositionally biased region" description="Polar residues" evidence="1">
    <location>
        <begin position="264"/>
        <end position="275"/>
    </location>
</feature>
<sequence length="771" mass="81868">MEEPPVAAESGGSSSSQDNQRRRRSQEVQAVGKLWTFEELSRCWAAPHASAPGHWPQDLVPCLLPRPSWLLPGWGQAYRREADGSTSTRRRLFVPPAVSELSPIDVYSKKSDVEKALKRKLSPVDEKGEPLEEEPPCWPEWLPRDWRVSLCRAEDVAALGTCYVSPEGLLAAHKQEVLAAVPAARRRGSLGKPRRGGRGGGDSEDEPSVKRLRSEAAIGQGLEEACGGEEQSQPSTSASSGYKRLRRVLSDPSAPLVVGPPDVQPQQALHATEQPQEVLPELLPPEPGGLAAGASAPGAPAAPSNNNNHNSSSDNNSKARRGSRGGGRAAAAAAAGTGTGRGRARGRAAGAKSSAAHDALPGSSLCDNGEGDGIMASVAETGHEAPSHGQNQEQVALMDSALEAQVALADTALAASRGRGRGRGRGRARGEGRGRGRKAAVVKEAAAEEPRPGRSSSSAAAAPSSSSSVALPLAERRRPQSLRPADLGFNLAAFGWEQGPAPLSSCITQPEDQAWVRSHPLYIKIHERGYPLPFGDREILALRAFTPREFGGEADLRRTRNSGYTTFDMSSGATQQPWRAASRLVARLPDCVAVTTGHVDKLMSGAWRLLVGQDPKKTPTPQGGLAASVRGMVQDKNTTAQVSIWKCHIEKELKTAAEWENSWGFLKQGAVPNAKGMPQKGAAASSSTPALAIAGRSMLADSSKGGSSSVTQIGFDPRSRALSARMLHLPQHRYGGRQIITSHEIGWRPSIEKFGVSQHGVKRDPSIWPDY</sequence>
<evidence type="ECO:0000313" key="3">
    <source>
        <dbReference type="Proteomes" id="UP000654075"/>
    </source>
</evidence>
<feature type="compositionally biased region" description="Basic residues" evidence="1">
    <location>
        <begin position="418"/>
        <end position="427"/>
    </location>
</feature>
<dbReference type="Proteomes" id="UP000654075">
    <property type="component" value="Unassembled WGS sequence"/>
</dbReference>
<protein>
    <submittedName>
        <fullName evidence="2">Uncharacterized protein</fullName>
    </submittedName>
</protein>
<feature type="compositionally biased region" description="Basic residues" evidence="1">
    <location>
        <begin position="184"/>
        <end position="197"/>
    </location>
</feature>
<feature type="region of interest" description="Disordered" evidence="1">
    <location>
        <begin position="184"/>
        <end position="211"/>
    </location>
</feature>
<dbReference type="Pfam" id="PF14945">
    <property type="entry name" value="LLC1"/>
    <property type="match status" value="1"/>
</dbReference>
<feature type="compositionally biased region" description="Low complexity" evidence="1">
    <location>
        <begin position="455"/>
        <end position="473"/>
    </location>
</feature>
<organism evidence="2 3">
    <name type="scientific">Polarella glacialis</name>
    <name type="common">Dinoflagellate</name>
    <dbReference type="NCBI Taxonomy" id="89957"/>
    <lineage>
        <taxon>Eukaryota</taxon>
        <taxon>Sar</taxon>
        <taxon>Alveolata</taxon>
        <taxon>Dinophyceae</taxon>
        <taxon>Suessiales</taxon>
        <taxon>Suessiaceae</taxon>
        <taxon>Polarella</taxon>
    </lineage>
</organism>
<feature type="region of interest" description="Disordered" evidence="1">
    <location>
        <begin position="223"/>
        <end position="392"/>
    </location>
</feature>
<feature type="compositionally biased region" description="Low complexity" evidence="1">
    <location>
        <begin position="347"/>
        <end position="356"/>
    </location>
</feature>
<feature type="region of interest" description="Disordered" evidence="1">
    <location>
        <begin position="1"/>
        <end position="28"/>
    </location>
</feature>
<proteinExistence type="predicted"/>
<dbReference type="OrthoDB" id="10688406at2759"/>
<gene>
    <name evidence="2" type="ORF">PGLA1383_LOCUS18101</name>
</gene>